<reference evidence="1" key="1">
    <citation type="submission" date="2020-05" db="UniProtKB">
        <authorList>
            <consortium name="EnsemblMetazoa"/>
        </authorList>
    </citation>
    <scope>IDENTIFICATION</scope>
    <source>
        <strain evidence="1">BB02</strain>
    </source>
</reference>
<accession>A0A2C9KZ76</accession>
<evidence type="ECO:0000313" key="1">
    <source>
        <dbReference type="EnsemblMetazoa" id="BGLB025128-PC"/>
    </source>
</evidence>
<dbReference type="VEuPathDB" id="VectorBase:BGLB025128"/>
<sequence length="150" mass="17581">MGHRLPAAGIPTKLSEHFQFYRVTPPEVQCKTTRGREHFNSCTLRPKFLARIVLRQVCQCENQCCADKERLLVCCKRMNPSPYLEQDCYVESPRDVRCLDIEPGSGRPNFCQEQKWKRRRTAGNVCRKVDKRMNFIGKIEECYPELVKEL</sequence>
<gene>
    <name evidence="1" type="primary">106073119</name>
</gene>
<dbReference type="EnsemblMetazoa" id="BGLB025128-RC">
    <property type="protein sequence ID" value="BGLB025128-PC"/>
    <property type="gene ID" value="BGLB025128"/>
</dbReference>
<organism evidence="1 2">
    <name type="scientific">Biomphalaria glabrata</name>
    <name type="common">Bloodfluke planorb</name>
    <name type="synonym">Freshwater snail</name>
    <dbReference type="NCBI Taxonomy" id="6526"/>
    <lineage>
        <taxon>Eukaryota</taxon>
        <taxon>Metazoa</taxon>
        <taxon>Spiralia</taxon>
        <taxon>Lophotrochozoa</taxon>
        <taxon>Mollusca</taxon>
        <taxon>Gastropoda</taxon>
        <taxon>Heterobranchia</taxon>
        <taxon>Euthyneura</taxon>
        <taxon>Panpulmonata</taxon>
        <taxon>Hygrophila</taxon>
        <taxon>Lymnaeoidea</taxon>
        <taxon>Planorbidae</taxon>
        <taxon>Biomphalaria</taxon>
    </lineage>
</organism>
<protein>
    <submittedName>
        <fullName evidence="1">Uncharacterized protein</fullName>
    </submittedName>
</protein>
<dbReference type="AlphaFoldDB" id="A0A2C9KZ76"/>
<dbReference type="Proteomes" id="UP000076420">
    <property type="component" value="Unassembled WGS sequence"/>
</dbReference>
<name>A0A2C9KZ76_BIOGL</name>
<proteinExistence type="predicted"/>
<dbReference type="KEGG" id="bgt:106073119"/>
<evidence type="ECO:0000313" key="2">
    <source>
        <dbReference type="Proteomes" id="UP000076420"/>
    </source>
</evidence>